<dbReference type="RefSeq" id="XP_025345916.1">
    <property type="nucleotide sequence ID" value="XM_025495401.1"/>
</dbReference>
<evidence type="ECO:0000313" key="1">
    <source>
        <dbReference type="EMBL" id="PWN18756.1"/>
    </source>
</evidence>
<accession>A0A316U010</accession>
<evidence type="ECO:0000313" key="2">
    <source>
        <dbReference type="Proteomes" id="UP000245942"/>
    </source>
</evidence>
<dbReference type="Proteomes" id="UP000245942">
    <property type="component" value="Unassembled WGS sequence"/>
</dbReference>
<sequence>MCNAVAPRAGSICVLVCEGLVLSYRATCITSPTNRSQALLLSLPSTMILSVSLVKPLGKGRMMRCICIAETDWQRSNAFGAGVYSSPTFLP</sequence>
<dbReference type="AlphaFoldDB" id="A0A316U010"/>
<proteinExistence type="predicted"/>
<dbReference type="EMBL" id="KZ819334">
    <property type="protein sequence ID" value="PWN18756.1"/>
    <property type="molecule type" value="Genomic_DNA"/>
</dbReference>
<dbReference type="GeneID" id="37017135"/>
<keyword evidence="2" id="KW-1185">Reference proteome</keyword>
<organism evidence="1 2">
    <name type="scientific">Pseudomicrostroma glucosiphilum</name>
    <dbReference type="NCBI Taxonomy" id="1684307"/>
    <lineage>
        <taxon>Eukaryota</taxon>
        <taxon>Fungi</taxon>
        <taxon>Dikarya</taxon>
        <taxon>Basidiomycota</taxon>
        <taxon>Ustilaginomycotina</taxon>
        <taxon>Exobasidiomycetes</taxon>
        <taxon>Microstromatales</taxon>
        <taxon>Microstromatales incertae sedis</taxon>
        <taxon>Pseudomicrostroma</taxon>
    </lineage>
</organism>
<reference evidence="1 2" key="1">
    <citation type="journal article" date="2018" name="Mol. Biol. Evol.">
        <title>Broad Genomic Sampling Reveals a Smut Pathogenic Ancestry of the Fungal Clade Ustilaginomycotina.</title>
        <authorList>
            <person name="Kijpornyongpan T."/>
            <person name="Mondo S.J."/>
            <person name="Barry K."/>
            <person name="Sandor L."/>
            <person name="Lee J."/>
            <person name="Lipzen A."/>
            <person name="Pangilinan J."/>
            <person name="LaButti K."/>
            <person name="Hainaut M."/>
            <person name="Henrissat B."/>
            <person name="Grigoriev I.V."/>
            <person name="Spatafora J.W."/>
            <person name="Aime M.C."/>
        </authorList>
    </citation>
    <scope>NUCLEOTIDE SEQUENCE [LARGE SCALE GENOMIC DNA]</scope>
    <source>
        <strain evidence="1 2">MCA 4718</strain>
    </source>
</reference>
<name>A0A316U010_9BASI</name>
<gene>
    <name evidence="1" type="ORF">BCV69DRAFT_62083</name>
</gene>
<protein>
    <submittedName>
        <fullName evidence="1">Uncharacterized protein</fullName>
    </submittedName>
</protein>